<accession>A0A9D4G394</accession>
<reference evidence="1" key="1">
    <citation type="journal article" date="2019" name="bioRxiv">
        <title>The Genome of the Zebra Mussel, Dreissena polymorpha: A Resource for Invasive Species Research.</title>
        <authorList>
            <person name="McCartney M.A."/>
            <person name="Auch B."/>
            <person name="Kono T."/>
            <person name="Mallez S."/>
            <person name="Zhang Y."/>
            <person name="Obille A."/>
            <person name="Becker A."/>
            <person name="Abrahante J.E."/>
            <person name="Garbe J."/>
            <person name="Badalamenti J.P."/>
            <person name="Herman A."/>
            <person name="Mangelson H."/>
            <person name="Liachko I."/>
            <person name="Sullivan S."/>
            <person name="Sone E.D."/>
            <person name="Koren S."/>
            <person name="Silverstein K.A.T."/>
            <person name="Beckman K.B."/>
            <person name="Gohl D.M."/>
        </authorList>
    </citation>
    <scope>NUCLEOTIDE SEQUENCE</scope>
    <source>
        <strain evidence="1">Duluth1</strain>
        <tissue evidence="1">Whole animal</tissue>
    </source>
</reference>
<comment type="caution">
    <text evidence="1">The sequence shown here is derived from an EMBL/GenBank/DDBJ whole genome shotgun (WGS) entry which is preliminary data.</text>
</comment>
<proteinExistence type="predicted"/>
<dbReference type="AlphaFoldDB" id="A0A9D4G394"/>
<evidence type="ECO:0000313" key="1">
    <source>
        <dbReference type="EMBL" id="KAH3809738.1"/>
    </source>
</evidence>
<sequence length="75" mass="8502">MCSRPRHQNDTDITVQGEALEEVGSFTCLGSIMDNHRGTGLDVRARISLARATFHRQDRRRINYICIEKSKAAAR</sequence>
<dbReference type="EMBL" id="JAIWYP010000006">
    <property type="protein sequence ID" value="KAH3809738.1"/>
    <property type="molecule type" value="Genomic_DNA"/>
</dbReference>
<gene>
    <name evidence="1" type="ORF">DPMN_138115</name>
</gene>
<name>A0A9D4G394_DREPO</name>
<dbReference type="Proteomes" id="UP000828390">
    <property type="component" value="Unassembled WGS sequence"/>
</dbReference>
<protein>
    <submittedName>
        <fullName evidence="1">Uncharacterized protein</fullName>
    </submittedName>
</protein>
<evidence type="ECO:0000313" key="2">
    <source>
        <dbReference type="Proteomes" id="UP000828390"/>
    </source>
</evidence>
<organism evidence="1 2">
    <name type="scientific">Dreissena polymorpha</name>
    <name type="common">Zebra mussel</name>
    <name type="synonym">Mytilus polymorpha</name>
    <dbReference type="NCBI Taxonomy" id="45954"/>
    <lineage>
        <taxon>Eukaryota</taxon>
        <taxon>Metazoa</taxon>
        <taxon>Spiralia</taxon>
        <taxon>Lophotrochozoa</taxon>
        <taxon>Mollusca</taxon>
        <taxon>Bivalvia</taxon>
        <taxon>Autobranchia</taxon>
        <taxon>Heteroconchia</taxon>
        <taxon>Euheterodonta</taxon>
        <taxon>Imparidentia</taxon>
        <taxon>Neoheterodontei</taxon>
        <taxon>Myida</taxon>
        <taxon>Dreissenoidea</taxon>
        <taxon>Dreissenidae</taxon>
        <taxon>Dreissena</taxon>
    </lineage>
</organism>
<reference evidence="1" key="2">
    <citation type="submission" date="2020-11" db="EMBL/GenBank/DDBJ databases">
        <authorList>
            <person name="McCartney M.A."/>
            <person name="Auch B."/>
            <person name="Kono T."/>
            <person name="Mallez S."/>
            <person name="Becker A."/>
            <person name="Gohl D.M."/>
            <person name="Silverstein K.A.T."/>
            <person name="Koren S."/>
            <person name="Bechman K.B."/>
            <person name="Herman A."/>
            <person name="Abrahante J.E."/>
            <person name="Garbe J."/>
        </authorList>
    </citation>
    <scope>NUCLEOTIDE SEQUENCE</scope>
    <source>
        <strain evidence="1">Duluth1</strain>
        <tissue evidence="1">Whole animal</tissue>
    </source>
</reference>
<keyword evidence="2" id="KW-1185">Reference proteome</keyword>